<dbReference type="RefSeq" id="WP_272775631.1">
    <property type="nucleotide sequence ID" value="NZ_JAQQLI010000003.1"/>
</dbReference>
<comment type="caution">
    <text evidence="1">The sequence shown here is derived from an EMBL/GenBank/DDBJ whole genome shotgun (WGS) entry which is preliminary data.</text>
</comment>
<dbReference type="InterPro" id="IPR021341">
    <property type="entry name" value="DUF2958"/>
</dbReference>
<proteinExistence type="predicted"/>
<dbReference type="Pfam" id="PF11171">
    <property type="entry name" value="DUF2958"/>
    <property type="match status" value="1"/>
</dbReference>
<dbReference type="Proteomes" id="UP001165652">
    <property type="component" value="Unassembled WGS sequence"/>
</dbReference>
<name>A0ABT5J562_RHOTP</name>
<organism evidence="1 2">
    <name type="scientific">Rhodoplanes tepidamans</name>
    <name type="common">Rhodoplanes cryptolactis</name>
    <dbReference type="NCBI Taxonomy" id="200616"/>
    <lineage>
        <taxon>Bacteria</taxon>
        <taxon>Pseudomonadati</taxon>
        <taxon>Pseudomonadota</taxon>
        <taxon>Alphaproteobacteria</taxon>
        <taxon>Hyphomicrobiales</taxon>
        <taxon>Nitrobacteraceae</taxon>
        <taxon>Rhodoplanes</taxon>
    </lineage>
</organism>
<protein>
    <submittedName>
        <fullName evidence="1">DUF2958 domain-containing protein</fullName>
    </submittedName>
</protein>
<sequence>MQKIFTADILRQLAANGLATREAQKRGEREPDHKPVVKVFNPYGSARWLLTESDPDEPDRLFGLCDMGVGEPEPGYVLRSEIEGARIQVGRYAFSMERDAYFEAEHTLSVYADQARATGRITA</sequence>
<reference evidence="1" key="2">
    <citation type="submission" date="2023-02" db="EMBL/GenBank/DDBJ databases">
        <authorList>
            <person name="Rayyan A."/>
            <person name="Meyer T."/>
            <person name="Kyndt J.A."/>
        </authorList>
    </citation>
    <scope>NUCLEOTIDE SEQUENCE</scope>
    <source>
        <strain evidence="1">DSM 9987</strain>
    </source>
</reference>
<reference evidence="1" key="1">
    <citation type="journal article" date="2023" name="Microbiol Resour">
        <title>Genome Sequences of Rhodoplanes serenus and Two Thermotolerant Strains, Rhodoplanes tepidamans and 'Rhodoplanes cryptolactis,' Further Refine the Genus.</title>
        <authorList>
            <person name="Rayyan A.A."/>
            <person name="Kyndt J.A."/>
        </authorList>
    </citation>
    <scope>NUCLEOTIDE SEQUENCE</scope>
    <source>
        <strain evidence="1">DSM 9987</strain>
    </source>
</reference>
<evidence type="ECO:0000313" key="2">
    <source>
        <dbReference type="Proteomes" id="UP001165652"/>
    </source>
</evidence>
<evidence type="ECO:0000313" key="1">
    <source>
        <dbReference type="EMBL" id="MDC7784785.1"/>
    </source>
</evidence>
<keyword evidence="2" id="KW-1185">Reference proteome</keyword>
<dbReference type="EMBL" id="JAQQLI010000003">
    <property type="protein sequence ID" value="MDC7784785.1"/>
    <property type="molecule type" value="Genomic_DNA"/>
</dbReference>
<accession>A0ABT5J562</accession>
<gene>
    <name evidence="1" type="ORF">PQJ73_03735</name>
</gene>